<feature type="binding site" evidence="11">
    <location>
        <position position="39"/>
    </location>
    <ligand>
        <name>ATP</name>
        <dbReference type="ChEBI" id="CHEBI:30616"/>
    </ligand>
</feature>
<accession>A0A498LQU3</accession>
<dbReference type="PROSITE" id="PS51126">
    <property type="entry name" value="DILUTE"/>
    <property type="match status" value="1"/>
</dbReference>
<dbReference type="FunFam" id="3.30.200.20:FF:000246">
    <property type="entry name" value="Pim proto-oncogene, serine/threonine kinase,-related 152"/>
    <property type="match status" value="1"/>
</dbReference>
<dbReference type="InterPro" id="IPR000719">
    <property type="entry name" value="Prot_kinase_dom"/>
</dbReference>
<dbReference type="Gene3D" id="3.30.200.20">
    <property type="entry name" value="Phosphorylase Kinase, domain 1"/>
    <property type="match status" value="1"/>
</dbReference>
<evidence type="ECO:0000256" key="13">
    <source>
        <dbReference type="SAM" id="MobiDB-lite"/>
    </source>
</evidence>
<evidence type="ECO:0000256" key="5">
    <source>
        <dbReference type="ARBA" id="ARBA00023054"/>
    </source>
</evidence>
<dbReference type="GO" id="GO:0004672">
    <property type="term" value="F:protein kinase activity"/>
    <property type="evidence" value="ECO:0007669"/>
    <property type="project" value="InterPro"/>
</dbReference>
<keyword evidence="3 10" id="KW-0547">Nucleotide-binding</keyword>
<comment type="similarity">
    <text evidence="1">In the C-terminal section; belongs to the TRAFAC class myosin-kinesin ATPase superfamily. Myosin family.</text>
</comment>
<dbReference type="Pfam" id="PF00612">
    <property type="entry name" value="IQ"/>
    <property type="match status" value="3"/>
</dbReference>
<gene>
    <name evidence="17" type="ORF">ROHU_030439</name>
</gene>
<organism evidence="17 18">
    <name type="scientific">Labeo rohita</name>
    <name type="common">Indian major carp</name>
    <name type="synonym">Cyprinus rohita</name>
    <dbReference type="NCBI Taxonomy" id="84645"/>
    <lineage>
        <taxon>Eukaryota</taxon>
        <taxon>Metazoa</taxon>
        <taxon>Chordata</taxon>
        <taxon>Craniata</taxon>
        <taxon>Vertebrata</taxon>
        <taxon>Euteleostomi</taxon>
        <taxon>Actinopterygii</taxon>
        <taxon>Neopterygii</taxon>
        <taxon>Teleostei</taxon>
        <taxon>Ostariophysi</taxon>
        <taxon>Cypriniformes</taxon>
        <taxon>Cyprinidae</taxon>
        <taxon>Labeoninae</taxon>
        <taxon>Labeonini</taxon>
        <taxon>Labeo</taxon>
    </lineage>
</organism>
<keyword evidence="2" id="KW-0716">Sensory transduction</keyword>
<evidence type="ECO:0000256" key="10">
    <source>
        <dbReference type="PROSITE-ProRule" id="PRU00782"/>
    </source>
</evidence>
<dbReference type="Gene3D" id="1.20.5.190">
    <property type="match status" value="1"/>
</dbReference>
<dbReference type="GO" id="GO:0048731">
    <property type="term" value="P:system development"/>
    <property type="evidence" value="ECO:0007669"/>
    <property type="project" value="UniProtKB-ARBA"/>
</dbReference>
<evidence type="ECO:0000256" key="8">
    <source>
        <dbReference type="ARBA" id="ARBA00023203"/>
    </source>
</evidence>
<dbReference type="Gene3D" id="3.40.850.10">
    <property type="entry name" value="Kinesin motor domain"/>
    <property type="match status" value="1"/>
</dbReference>
<comment type="caution">
    <text evidence="17">The sequence shown here is derived from an EMBL/GenBank/DDBJ whole genome shotgun (WGS) entry which is preliminary data.</text>
</comment>
<dbReference type="InterPro" id="IPR017441">
    <property type="entry name" value="Protein_kinase_ATP_BS"/>
</dbReference>
<evidence type="ECO:0000256" key="7">
    <source>
        <dbReference type="ARBA" id="ARBA00023175"/>
    </source>
</evidence>
<dbReference type="PROSITE" id="PS00108">
    <property type="entry name" value="PROTEIN_KINASE_ST"/>
    <property type="match status" value="1"/>
</dbReference>
<dbReference type="SUPFAM" id="SSF52540">
    <property type="entry name" value="P-loop containing nucleoside triphosphate hydrolases"/>
    <property type="match status" value="1"/>
</dbReference>
<keyword evidence="6 10" id="KW-0518">Myosin</keyword>
<dbReference type="PROSITE" id="PS50096">
    <property type="entry name" value="IQ"/>
    <property type="match status" value="2"/>
</dbReference>
<dbReference type="EMBL" id="QBIY01013173">
    <property type="protein sequence ID" value="RXN10808.1"/>
    <property type="molecule type" value="Genomic_DNA"/>
</dbReference>
<feature type="domain" description="Myosin motor" evidence="16">
    <location>
        <begin position="902"/>
        <end position="964"/>
    </location>
</feature>
<feature type="coiled-coil region" evidence="12">
    <location>
        <begin position="1476"/>
        <end position="1510"/>
    </location>
</feature>
<dbReference type="InterPro" id="IPR000048">
    <property type="entry name" value="IQ_motif_EF-hand-BS"/>
</dbReference>
<dbReference type="InterPro" id="IPR008271">
    <property type="entry name" value="Ser/Thr_kinase_AS"/>
</dbReference>
<sequence length="1907" mass="219398">MYHNYIFSRYTVGDQLGKGGSGVVYEGRRLDDDLKVALKYVTKTENTECIFIPDHPNPLPKEIALTILANRGPSVPEIIRLLDWTDHPDHFVMVLECPSPCENLHQFIRRHGGSLDEETTRQIMRQAAHAANMCCLRRVLHRDVKLQNLLINRETSEVKLIDFGCGDILRRTPYRSYSGTAAYSPPEYHSRGKYYGGPATVWSLGILMFTLLCGRFPCDYDLFLLQYKQRSKPGLSKGVSSMKSQVGDLAWGKLCPTTGLRSSRKTIPVGVSHAALRLAGCIGRRFHPSSRLCVLRGEQAMCSVLRLGLRKQYLRLAYNRVWIPDAEHVWKSAEILTDFKPGDTELEIQLEDGTELKYPLEGGDKLPPLRNPDILVGENDLTALSYLHEPAVLHNLKVRFVESKIIYTYCGIILVAVNPYKQLPIYGDAVIHAYSGQNMGDLDPHIFAVAEEAYKQMARNNKNQSIIVSGESGAGKTVSARYAMRYFAVVSKSGSKTRVEDKVLASNPITEAIGNAKTTRNDNSSRFGKYTEISFDKKYQIIGANMRTYLLEKSRVVFQSENERNYHIFYQLCACANQPEFKNLRLLGADKFNYTCLSGETEIEGVDDWADMAETRRTFGLLGLKDSFQADVFKVLAAILHLGNVKIKENGSEKSSIGSRDPHLSIFCELMGVSMDNMCRWLCHRRIVLSAETVVKPQPKERAINARDALAKHIYAHLFDWVIQKINQALMVPGKQHSFIGVLDIYGYVNFIHLDFPQGTDKNWLQKLYNFLGSNPLFEKPRMSNDSFMIQHFADKVEYQCKGFLEKNRDTLYEELVDIMRTSQFAVLADFFKEEERNSGHKNIKVTPAHPRVKASNKQLRTTVGDKFRSSLYLLMETLNATTPHYVRCIKPNEEKLAFEWTYIEFYSRYSILMSQSELKLGEKKQTCKTVLQRLIPDSNQYKFGRTKIFFRAGQVAYLEKLRLDYLRAACVTIQKHVRGWRQRRRFLHMRQAAITIQQYVRGKKQIRCTITALALKQGWAAMVIQRHCRGYLMLAEHKALVLQKYARAWLVRRRFQTMRRLVINVQLSYRVQQLRKKIEEQNKENLGLMERLAILSNARAQGLEKIQALEAELGKLTNEMSALEERERTNSEQASQKITLLQSDKEKLTEAKKALEQKLKDTSLQLQDQFEDIKRKLMEDLERQERLRKVAEHNSELQKEDSDKEIVVLKEESRRLREERIRLQTQVEEDKKTNAELQEQVLQLTKHVKVIPDLRKEINSLQMQRVEADKTMRAQKLQARAKMSLITRQLLGEAKEENLIQRLNEEALENDDGADLLTAFDAMEKAAKYDLQRVVETQLREQKDTYESQVEALVFKNEHLNKENEQLQALFQEKNDVNQSIGQEVARLTAENMVIPELKQQVSELSRHKQEIETQLQEQSAEMSAKIKELTNELQLAVEEEQSQRSTKISGGWFCGTKSQYVNLDLLVKIVFFWFQDFEEQLDMKDRLIKRLQDQIKALQTHAEANQKEAPAVPKEYLGMLEYKKEDESRLIRTLVLELKPRSVGVLIIPGLAAHLLFMCVRHADYLNDGNKLKSLMNGIISGIKEVTTNHQESFETLSFWLSNTYHFLNCLKQYSGDEEFMKHNTPRQNKNCLRNFDLSEHRQILSDLAINIYHQFISVMEDALFPMIIPAMLEHESLQGISSMKPTGFRKRSSSMYEDDGDQSRSEPFSVTSILQQLDAFHSSMAQHGMESQLQGQVIRQLFFLIGSTSVNSILLRKDLCSCRKGMQIRCNISYLEEWLREKDLQSSCAMETLGPLSQVAWILQVNKTTDEDAAQIKQRCSELSPVQIVKILNSYTPIDDFEKRVAPSFVRKVQALLQEREGSSQLMMDSQYRFQVTFPFCSSPQALELLQVPSSLHLGFVTRI</sequence>
<dbReference type="PANTHER" id="PTHR13140:SF313">
    <property type="entry name" value="UNCONVENTIONAL MYOSIN-VC"/>
    <property type="match status" value="1"/>
</dbReference>
<dbReference type="InterPro" id="IPR037991">
    <property type="entry name" value="Myo5c_CBD"/>
</dbReference>
<comment type="caution">
    <text evidence="10">Lacks conserved residue(s) required for the propagation of feature annotation.</text>
</comment>
<evidence type="ECO:0000259" key="15">
    <source>
        <dbReference type="PROSITE" id="PS51126"/>
    </source>
</evidence>
<dbReference type="Proteomes" id="UP000290572">
    <property type="component" value="Unassembled WGS sequence"/>
</dbReference>
<proteinExistence type="inferred from homology"/>
<evidence type="ECO:0000256" key="9">
    <source>
        <dbReference type="ARBA" id="ARBA00023305"/>
    </source>
</evidence>
<evidence type="ECO:0000256" key="2">
    <source>
        <dbReference type="ARBA" id="ARBA00022606"/>
    </source>
</evidence>
<evidence type="ECO:0000256" key="1">
    <source>
        <dbReference type="ARBA" id="ARBA00006998"/>
    </source>
</evidence>
<dbReference type="InterPro" id="IPR002710">
    <property type="entry name" value="Dilute_dom"/>
</dbReference>
<evidence type="ECO:0000256" key="12">
    <source>
        <dbReference type="SAM" id="Coils"/>
    </source>
</evidence>
<evidence type="ECO:0000259" key="16">
    <source>
        <dbReference type="PROSITE" id="PS51456"/>
    </source>
</evidence>
<feature type="binding site" evidence="10">
    <location>
        <begin position="470"/>
        <end position="477"/>
    </location>
    <ligand>
        <name>ATP</name>
        <dbReference type="ChEBI" id="CHEBI:30616"/>
    </ligand>
</feature>
<feature type="coiled-coil region" evidence="12">
    <location>
        <begin position="1351"/>
        <end position="1448"/>
    </location>
</feature>
<feature type="domain" description="Dilute" evidence="15">
    <location>
        <begin position="1579"/>
        <end position="1862"/>
    </location>
</feature>
<dbReference type="GO" id="GO:0005737">
    <property type="term" value="C:cytoplasm"/>
    <property type="evidence" value="ECO:0007669"/>
    <property type="project" value="TreeGrafter"/>
</dbReference>
<dbReference type="SMART" id="SM00242">
    <property type="entry name" value="MYSc"/>
    <property type="match status" value="1"/>
</dbReference>
<keyword evidence="7 10" id="KW-0505">Motor protein</keyword>
<feature type="domain" description="Protein kinase" evidence="14">
    <location>
        <begin position="10"/>
        <end position="276"/>
    </location>
</feature>
<keyword evidence="8 10" id="KW-0009">Actin-binding</keyword>
<dbReference type="STRING" id="84645.A0A498LQU3"/>
<dbReference type="Gene3D" id="1.10.510.10">
    <property type="entry name" value="Transferase(Phosphotransferase) domain 1"/>
    <property type="match status" value="1"/>
</dbReference>
<dbReference type="Pfam" id="PF00063">
    <property type="entry name" value="Myosin_head"/>
    <property type="match status" value="2"/>
</dbReference>
<dbReference type="GO" id="GO:0007015">
    <property type="term" value="P:actin filament organization"/>
    <property type="evidence" value="ECO:0007669"/>
    <property type="project" value="TreeGrafter"/>
</dbReference>
<name>A0A498LQU3_LABRO</name>
<dbReference type="PROSITE" id="PS50011">
    <property type="entry name" value="PROTEIN_KINASE_DOM"/>
    <property type="match status" value="1"/>
</dbReference>
<evidence type="ECO:0000256" key="6">
    <source>
        <dbReference type="ARBA" id="ARBA00023123"/>
    </source>
</evidence>
<dbReference type="Pfam" id="PF00069">
    <property type="entry name" value="Pkinase"/>
    <property type="match status" value="1"/>
</dbReference>
<comment type="similarity">
    <text evidence="10">Belongs to the TRAFAC class myosin-kinesin ATPase superfamily. Myosin family.</text>
</comment>
<dbReference type="GO" id="GO:0007601">
    <property type="term" value="P:visual perception"/>
    <property type="evidence" value="ECO:0007669"/>
    <property type="project" value="UniProtKB-KW"/>
</dbReference>
<feature type="coiled-coil region" evidence="12">
    <location>
        <begin position="1065"/>
        <end position="1248"/>
    </location>
</feature>
<dbReference type="InterPro" id="IPR011009">
    <property type="entry name" value="Kinase-like_dom_sf"/>
</dbReference>
<evidence type="ECO:0000313" key="17">
    <source>
        <dbReference type="EMBL" id="RXN10808.1"/>
    </source>
</evidence>
<dbReference type="GO" id="GO:0005524">
    <property type="term" value="F:ATP binding"/>
    <property type="evidence" value="ECO:0007669"/>
    <property type="project" value="UniProtKB-UniRule"/>
</dbReference>
<dbReference type="InterPro" id="IPR027417">
    <property type="entry name" value="P-loop_NTPase"/>
</dbReference>
<dbReference type="InterPro" id="IPR036961">
    <property type="entry name" value="Kinesin_motor_dom_sf"/>
</dbReference>
<dbReference type="PRINTS" id="PR00193">
    <property type="entry name" value="MYOSINHEAVY"/>
</dbReference>
<feature type="region of interest" description="Disordered" evidence="13">
    <location>
        <begin position="1686"/>
        <end position="1709"/>
    </location>
</feature>
<keyword evidence="5 12" id="KW-0175">Coiled coil</keyword>
<dbReference type="Gene3D" id="1.20.58.530">
    <property type="match status" value="1"/>
</dbReference>
<dbReference type="Gene3D" id="3.30.70.1590">
    <property type="match status" value="1"/>
</dbReference>
<dbReference type="PROSITE" id="PS51456">
    <property type="entry name" value="MYOSIN_MOTOR"/>
    <property type="match status" value="2"/>
</dbReference>
<evidence type="ECO:0000256" key="3">
    <source>
        <dbReference type="ARBA" id="ARBA00022741"/>
    </source>
</evidence>
<dbReference type="SUPFAM" id="SSF56112">
    <property type="entry name" value="Protein kinase-like (PK-like)"/>
    <property type="match status" value="1"/>
</dbReference>
<feature type="region of interest" description="Actin-binding" evidence="10">
    <location>
        <begin position="872"/>
        <end position="894"/>
    </location>
</feature>
<feature type="domain" description="Myosin motor" evidence="16">
    <location>
        <begin position="376"/>
        <end position="901"/>
    </location>
</feature>
<dbReference type="Pfam" id="PF01843">
    <property type="entry name" value="DIL"/>
    <property type="match status" value="1"/>
</dbReference>
<keyword evidence="9" id="KW-0844">Vision</keyword>
<keyword evidence="4 10" id="KW-0067">ATP-binding</keyword>
<dbReference type="GO" id="GO:0016459">
    <property type="term" value="C:myosin complex"/>
    <property type="evidence" value="ECO:0007669"/>
    <property type="project" value="UniProtKB-KW"/>
</dbReference>
<dbReference type="SMART" id="SM00220">
    <property type="entry name" value="S_TKc"/>
    <property type="match status" value="1"/>
</dbReference>
<evidence type="ECO:0000259" key="14">
    <source>
        <dbReference type="PROSITE" id="PS50011"/>
    </source>
</evidence>
<protein>
    <submittedName>
        <fullName evidence="17">Unconventional myosin-Vc</fullName>
    </submittedName>
</protein>
<reference evidence="17 18" key="1">
    <citation type="submission" date="2018-03" db="EMBL/GenBank/DDBJ databases">
        <title>Draft genome sequence of Rohu Carp (Labeo rohita).</title>
        <authorList>
            <person name="Das P."/>
            <person name="Kushwaha B."/>
            <person name="Joshi C.G."/>
            <person name="Kumar D."/>
            <person name="Nagpure N.S."/>
            <person name="Sahoo L."/>
            <person name="Das S.P."/>
            <person name="Bit A."/>
            <person name="Patnaik S."/>
            <person name="Meher P.K."/>
            <person name="Jayasankar P."/>
            <person name="Koringa P.G."/>
            <person name="Patel N.V."/>
            <person name="Hinsu A.T."/>
            <person name="Kumar R."/>
            <person name="Pandey M."/>
            <person name="Agarwal S."/>
            <person name="Srivastava S."/>
            <person name="Singh M."/>
            <person name="Iquebal M.A."/>
            <person name="Jaiswal S."/>
            <person name="Angadi U.B."/>
            <person name="Kumar N."/>
            <person name="Raza M."/>
            <person name="Shah T.M."/>
            <person name="Rai A."/>
            <person name="Jena J.K."/>
        </authorList>
    </citation>
    <scope>NUCLEOTIDE SEQUENCE [LARGE SCALE GENOMIC DNA]</scope>
    <source>
        <strain evidence="17">DASCIFA01</strain>
        <tissue evidence="17">Testis</tissue>
    </source>
</reference>
<dbReference type="GO" id="GO:0051015">
    <property type="term" value="F:actin filament binding"/>
    <property type="evidence" value="ECO:0007669"/>
    <property type="project" value="TreeGrafter"/>
</dbReference>
<evidence type="ECO:0000256" key="11">
    <source>
        <dbReference type="PROSITE-ProRule" id="PRU10141"/>
    </source>
</evidence>
<keyword evidence="18" id="KW-1185">Reference proteome</keyword>
<dbReference type="SMART" id="SM01132">
    <property type="entry name" value="DIL"/>
    <property type="match status" value="1"/>
</dbReference>
<dbReference type="SMART" id="SM00015">
    <property type="entry name" value="IQ"/>
    <property type="match status" value="3"/>
</dbReference>
<dbReference type="FunFam" id="3.40.850.10:FF:000089">
    <property type="entry name" value="Myosin VC"/>
    <property type="match status" value="1"/>
</dbReference>
<dbReference type="PANTHER" id="PTHR13140">
    <property type="entry name" value="MYOSIN"/>
    <property type="match status" value="1"/>
</dbReference>
<dbReference type="GO" id="GO:0016020">
    <property type="term" value="C:membrane"/>
    <property type="evidence" value="ECO:0007669"/>
    <property type="project" value="TreeGrafter"/>
</dbReference>
<dbReference type="PROSITE" id="PS00107">
    <property type="entry name" value="PROTEIN_KINASE_ATP"/>
    <property type="match status" value="1"/>
</dbReference>
<dbReference type="Gene3D" id="1.20.120.720">
    <property type="entry name" value="Myosin VI head, motor domain, U50 subdomain"/>
    <property type="match status" value="1"/>
</dbReference>
<evidence type="ECO:0000313" key="18">
    <source>
        <dbReference type="Proteomes" id="UP000290572"/>
    </source>
</evidence>
<dbReference type="GO" id="GO:0000146">
    <property type="term" value="F:microfilament motor activity"/>
    <property type="evidence" value="ECO:0007669"/>
    <property type="project" value="TreeGrafter"/>
</dbReference>
<evidence type="ECO:0000256" key="4">
    <source>
        <dbReference type="ARBA" id="ARBA00022840"/>
    </source>
</evidence>
<dbReference type="InterPro" id="IPR001609">
    <property type="entry name" value="Myosin_head_motor_dom-like"/>
</dbReference>
<dbReference type="CDD" id="cd15476">
    <property type="entry name" value="Myo5c_CBD"/>
    <property type="match status" value="1"/>
</dbReference>